<keyword evidence="2 7" id="KW-0812">Transmembrane</keyword>
<keyword evidence="6 7" id="KW-0472">Membrane</keyword>
<dbReference type="Pfam" id="PF00005">
    <property type="entry name" value="ABC_tran"/>
    <property type="match status" value="1"/>
</dbReference>
<dbReference type="OrthoDB" id="9806127at2"/>
<dbReference type="GO" id="GO:0016887">
    <property type="term" value="F:ATP hydrolysis activity"/>
    <property type="evidence" value="ECO:0007669"/>
    <property type="project" value="InterPro"/>
</dbReference>
<protein>
    <submittedName>
        <fullName evidence="10">ABC-type bacteriocin/lantibiotic exporter with N-terminal double-glycine peptidase domain</fullName>
    </submittedName>
</protein>
<dbReference type="Gene3D" id="3.40.50.300">
    <property type="entry name" value="P-loop containing nucleotide triphosphate hydrolases"/>
    <property type="match status" value="1"/>
</dbReference>
<feature type="domain" description="ABC transporter" evidence="8">
    <location>
        <begin position="350"/>
        <end position="599"/>
    </location>
</feature>
<reference evidence="10 11" key="1">
    <citation type="submission" date="2013-07" db="EMBL/GenBank/DDBJ databases">
        <authorList>
            <consortium name="DOE Joint Genome Institute"/>
            <person name="Eisen J."/>
            <person name="Huntemann M."/>
            <person name="Han J."/>
            <person name="Chen A."/>
            <person name="Kyrpides N."/>
            <person name="Mavromatis K."/>
            <person name="Markowitz V."/>
            <person name="Palaniappan K."/>
            <person name="Ivanova N."/>
            <person name="Schaumberg A."/>
            <person name="Pati A."/>
            <person name="Liolios K."/>
            <person name="Nordberg H.P."/>
            <person name="Cantor M.N."/>
            <person name="Hua S.X."/>
            <person name="Woyke T."/>
        </authorList>
    </citation>
    <scope>NUCLEOTIDE SEQUENCE [LARGE SCALE GENOMIC DNA]</scope>
    <source>
        <strain evidence="10 11">DSM 44712</strain>
    </source>
</reference>
<keyword evidence="11" id="KW-1185">Reference proteome</keyword>
<comment type="subcellular location">
    <subcellularLocation>
        <location evidence="1">Cell membrane</location>
        <topology evidence="1">Multi-pass membrane protein</topology>
    </subcellularLocation>
</comment>
<dbReference type="PANTHER" id="PTHR43394:SF1">
    <property type="entry name" value="ATP-BINDING CASSETTE SUB-FAMILY B MEMBER 10, MITOCHONDRIAL"/>
    <property type="match status" value="1"/>
</dbReference>
<accession>A0A010Z5D0</accession>
<dbReference type="SMART" id="SM00382">
    <property type="entry name" value="AAA"/>
    <property type="match status" value="1"/>
</dbReference>
<dbReference type="InterPro" id="IPR003439">
    <property type="entry name" value="ABC_transporter-like_ATP-bd"/>
</dbReference>
<feature type="domain" description="ABC transmembrane type-1" evidence="9">
    <location>
        <begin position="32"/>
        <end position="316"/>
    </location>
</feature>
<dbReference type="SUPFAM" id="SSF90123">
    <property type="entry name" value="ABC transporter transmembrane region"/>
    <property type="match status" value="1"/>
</dbReference>
<dbReference type="PROSITE" id="PS50929">
    <property type="entry name" value="ABC_TM1F"/>
    <property type="match status" value="1"/>
</dbReference>
<dbReference type="Proteomes" id="UP000021053">
    <property type="component" value="Unassembled WGS sequence"/>
</dbReference>
<dbReference type="HOGENOM" id="CLU_000604_84_3_11"/>
<dbReference type="SUPFAM" id="SSF52540">
    <property type="entry name" value="P-loop containing nucleoside triphosphate hydrolases"/>
    <property type="match status" value="1"/>
</dbReference>
<feature type="transmembrane region" description="Helical" evidence="7">
    <location>
        <begin position="138"/>
        <end position="161"/>
    </location>
</feature>
<dbReference type="InterPro" id="IPR027417">
    <property type="entry name" value="P-loop_NTPase"/>
</dbReference>
<comment type="caution">
    <text evidence="10">The sequence shown here is derived from an EMBL/GenBank/DDBJ whole genome shotgun (WGS) entry which is preliminary data.</text>
</comment>
<dbReference type="EMBL" id="JFBT01000001">
    <property type="protein sequence ID" value="EXG82553.1"/>
    <property type="molecule type" value="Genomic_DNA"/>
</dbReference>
<dbReference type="PROSITE" id="PS50893">
    <property type="entry name" value="ABC_TRANSPORTER_2"/>
    <property type="match status" value="1"/>
</dbReference>
<dbReference type="InterPro" id="IPR039421">
    <property type="entry name" value="Type_1_exporter"/>
</dbReference>
<evidence type="ECO:0000259" key="8">
    <source>
        <dbReference type="PROSITE" id="PS50893"/>
    </source>
</evidence>
<organism evidence="10 11">
    <name type="scientific">Cryptosporangium arvum DSM 44712</name>
    <dbReference type="NCBI Taxonomy" id="927661"/>
    <lineage>
        <taxon>Bacteria</taxon>
        <taxon>Bacillati</taxon>
        <taxon>Actinomycetota</taxon>
        <taxon>Actinomycetes</taxon>
        <taxon>Cryptosporangiales</taxon>
        <taxon>Cryptosporangiaceae</taxon>
        <taxon>Cryptosporangium</taxon>
    </lineage>
</organism>
<dbReference type="GO" id="GO:0005886">
    <property type="term" value="C:plasma membrane"/>
    <property type="evidence" value="ECO:0007669"/>
    <property type="project" value="UniProtKB-SubCell"/>
</dbReference>
<dbReference type="RefSeq" id="WP_035852419.1">
    <property type="nucleotide sequence ID" value="NZ_KK073874.1"/>
</dbReference>
<evidence type="ECO:0000313" key="10">
    <source>
        <dbReference type="EMBL" id="EXG82553.1"/>
    </source>
</evidence>
<evidence type="ECO:0000256" key="4">
    <source>
        <dbReference type="ARBA" id="ARBA00022840"/>
    </source>
</evidence>
<feature type="transmembrane region" description="Helical" evidence="7">
    <location>
        <begin position="67"/>
        <end position="88"/>
    </location>
</feature>
<evidence type="ECO:0000259" key="9">
    <source>
        <dbReference type="PROSITE" id="PS50929"/>
    </source>
</evidence>
<evidence type="ECO:0000256" key="3">
    <source>
        <dbReference type="ARBA" id="ARBA00022741"/>
    </source>
</evidence>
<evidence type="ECO:0000256" key="5">
    <source>
        <dbReference type="ARBA" id="ARBA00022989"/>
    </source>
</evidence>
<feature type="transmembrane region" description="Helical" evidence="7">
    <location>
        <begin position="167"/>
        <end position="189"/>
    </location>
</feature>
<dbReference type="InterPro" id="IPR017871">
    <property type="entry name" value="ABC_transporter-like_CS"/>
</dbReference>
<feature type="transmembrane region" description="Helical" evidence="7">
    <location>
        <begin position="20"/>
        <end position="47"/>
    </location>
</feature>
<dbReference type="InterPro" id="IPR003593">
    <property type="entry name" value="AAA+_ATPase"/>
</dbReference>
<dbReference type="PATRIC" id="fig|927661.3.peg.3710"/>
<evidence type="ECO:0000256" key="7">
    <source>
        <dbReference type="SAM" id="Phobius"/>
    </source>
</evidence>
<dbReference type="AlphaFoldDB" id="A0A010Z5D0"/>
<feature type="transmembrane region" description="Helical" evidence="7">
    <location>
        <begin position="253"/>
        <end position="276"/>
    </location>
</feature>
<evidence type="ECO:0000256" key="6">
    <source>
        <dbReference type="ARBA" id="ARBA00023136"/>
    </source>
</evidence>
<dbReference type="PROSITE" id="PS00211">
    <property type="entry name" value="ABC_TRANSPORTER_1"/>
    <property type="match status" value="1"/>
</dbReference>
<keyword evidence="4" id="KW-0067">ATP-binding</keyword>
<dbReference type="Gene3D" id="1.20.1560.10">
    <property type="entry name" value="ABC transporter type 1, transmembrane domain"/>
    <property type="match status" value="1"/>
</dbReference>
<evidence type="ECO:0000256" key="2">
    <source>
        <dbReference type="ARBA" id="ARBA00022692"/>
    </source>
</evidence>
<name>A0A010Z5D0_9ACTN</name>
<dbReference type="PANTHER" id="PTHR43394">
    <property type="entry name" value="ATP-DEPENDENT PERMEASE MDL1, MITOCHONDRIAL"/>
    <property type="match status" value="1"/>
</dbReference>
<dbReference type="InterPro" id="IPR011527">
    <property type="entry name" value="ABC1_TM_dom"/>
</dbReference>
<gene>
    <name evidence="10" type="ORF">CryarDRAFT_3744</name>
</gene>
<keyword evidence="5 7" id="KW-1133">Transmembrane helix</keyword>
<evidence type="ECO:0000313" key="11">
    <source>
        <dbReference type="Proteomes" id="UP000021053"/>
    </source>
</evidence>
<dbReference type="InterPro" id="IPR036640">
    <property type="entry name" value="ABC1_TM_sf"/>
</dbReference>
<sequence length="614" mass="66308">MTPRSARGIRRAATIFRRALGIYVGAAPWAAAVSVGVMVVAGLAPVAVAWSTRAIVDGLSAQDSTRIWAGVLGFGALAVVTPVVSHLSGYVRSETERRVTVRTQVELFSAVSANPGLTELEDSTYHDRLRLAREASQFAPAQLSMVFLGVGQDVITIVGFAVPLLRWSWVVGLLILLATVPTFVAQARLARLRGAMMERVAPIFRRQAFYAALLLDMRAAKEIRLFGLSGFFRGRMIRELRSAQRQEREQDRLALGVDSGLAALTGLVSLAALGVFVREVAGGRATIGDLVVVIAALGALQMSVSSLVQQIANLGETLIMFGHYVDVTAGARRSAAASSLPPAPRLRDALEFDDVWFRYAADHDWVLRGLTLRIPRGTSLALVGSNGAGKSTVVKLLCGFYGPTRGVVRWDGVDISTYDPASVRARIGAAFQDFMTYDLSAHENIALGDLDGLDDTDRVRAAADTAGLDDTLRKLPRGYDTLLTRAFSDDDAGFRSTGVVLSGGQWQRIALARAALRVEADVLVLDEPSAGLDVEAEHEVHRRLTALREKRTSLLISHRLNTVRDATAIAVLQEGRITELGTHRELMACGGHYADLFRLQASGYDDTRADRIAP</sequence>
<dbReference type="GO" id="GO:0015421">
    <property type="term" value="F:ABC-type oligopeptide transporter activity"/>
    <property type="evidence" value="ECO:0007669"/>
    <property type="project" value="TreeGrafter"/>
</dbReference>
<evidence type="ECO:0000256" key="1">
    <source>
        <dbReference type="ARBA" id="ARBA00004651"/>
    </source>
</evidence>
<keyword evidence="3" id="KW-0547">Nucleotide-binding</keyword>
<proteinExistence type="predicted"/>
<dbReference type="GO" id="GO:0005524">
    <property type="term" value="F:ATP binding"/>
    <property type="evidence" value="ECO:0007669"/>
    <property type="project" value="UniProtKB-KW"/>
</dbReference>